<dbReference type="EMBL" id="BGPR01001564">
    <property type="protein sequence ID" value="GBM56783.1"/>
    <property type="molecule type" value="Genomic_DNA"/>
</dbReference>
<dbReference type="GO" id="GO:0003676">
    <property type="term" value="F:nucleic acid binding"/>
    <property type="evidence" value="ECO:0007669"/>
    <property type="project" value="InterPro"/>
</dbReference>
<organism evidence="1 2">
    <name type="scientific">Araneus ventricosus</name>
    <name type="common">Orbweaver spider</name>
    <name type="synonym">Epeira ventricosa</name>
    <dbReference type="NCBI Taxonomy" id="182803"/>
    <lineage>
        <taxon>Eukaryota</taxon>
        <taxon>Metazoa</taxon>
        <taxon>Ecdysozoa</taxon>
        <taxon>Arthropoda</taxon>
        <taxon>Chelicerata</taxon>
        <taxon>Arachnida</taxon>
        <taxon>Araneae</taxon>
        <taxon>Araneomorphae</taxon>
        <taxon>Entelegynae</taxon>
        <taxon>Araneoidea</taxon>
        <taxon>Araneidae</taxon>
        <taxon>Araneus</taxon>
    </lineage>
</organism>
<sequence>MDWTRWPIPWPTQSLDLTPLDFFFWGYIKNIVYSGNITDISHLKHRIIAAIETVTPQMLHNTLREIDYRLDVCCATNVAHIETY</sequence>
<dbReference type="OrthoDB" id="6435261at2759"/>
<proteinExistence type="predicted"/>
<gene>
    <name evidence="1" type="ORF">AVEN_38349_1</name>
</gene>
<reference evidence="1 2" key="1">
    <citation type="journal article" date="2019" name="Sci. Rep.">
        <title>Orb-weaving spider Araneus ventricosus genome elucidates the spidroin gene catalogue.</title>
        <authorList>
            <person name="Kono N."/>
            <person name="Nakamura H."/>
            <person name="Ohtoshi R."/>
            <person name="Moran D.A.P."/>
            <person name="Shinohara A."/>
            <person name="Yoshida Y."/>
            <person name="Fujiwara M."/>
            <person name="Mori M."/>
            <person name="Tomita M."/>
            <person name="Arakawa K."/>
        </authorList>
    </citation>
    <scope>NUCLEOTIDE SEQUENCE [LARGE SCALE GENOMIC DNA]</scope>
</reference>
<dbReference type="AlphaFoldDB" id="A0A4Y2GTC6"/>
<protein>
    <submittedName>
        <fullName evidence="1">Uncharacterized protein</fullName>
    </submittedName>
</protein>
<name>A0A4Y2GTC6_ARAVE</name>
<dbReference type="Gene3D" id="3.30.420.10">
    <property type="entry name" value="Ribonuclease H-like superfamily/Ribonuclease H"/>
    <property type="match status" value="1"/>
</dbReference>
<dbReference type="Proteomes" id="UP000499080">
    <property type="component" value="Unassembled WGS sequence"/>
</dbReference>
<dbReference type="PANTHER" id="PTHR47326">
    <property type="entry name" value="TRANSPOSABLE ELEMENT TC3 TRANSPOSASE-LIKE PROTEIN"/>
    <property type="match status" value="1"/>
</dbReference>
<keyword evidence="2" id="KW-1185">Reference proteome</keyword>
<evidence type="ECO:0000313" key="1">
    <source>
        <dbReference type="EMBL" id="GBM56783.1"/>
    </source>
</evidence>
<dbReference type="PANTHER" id="PTHR47326:SF1">
    <property type="entry name" value="HTH PSQ-TYPE DOMAIN-CONTAINING PROTEIN"/>
    <property type="match status" value="1"/>
</dbReference>
<accession>A0A4Y2GTC6</accession>
<comment type="caution">
    <text evidence="1">The sequence shown here is derived from an EMBL/GenBank/DDBJ whole genome shotgun (WGS) entry which is preliminary data.</text>
</comment>
<dbReference type="InterPro" id="IPR036397">
    <property type="entry name" value="RNaseH_sf"/>
</dbReference>
<evidence type="ECO:0000313" key="2">
    <source>
        <dbReference type="Proteomes" id="UP000499080"/>
    </source>
</evidence>